<dbReference type="AlphaFoldDB" id="A0A853C5V0"/>
<gene>
    <name evidence="4" type="ORF">HNR19_004148</name>
</gene>
<name>A0A853C5V0_9ACTN</name>
<dbReference type="SUPFAM" id="SSF51182">
    <property type="entry name" value="RmlC-like cupins"/>
    <property type="match status" value="1"/>
</dbReference>
<evidence type="ECO:0000256" key="2">
    <source>
        <dbReference type="RuleBase" id="RU003457"/>
    </source>
</evidence>
<dbReference type="InterPro" id="IPR014710">
    <property type="entry name" value="RmlC-like_jellyroll"/>
</dbReference>
<dbReference type="InterPro" id="IPR003829">
    <property type="entry name" value="Pirin_N_dom"/>
</dbReference>
<organism evidence="4 5">
    <name type="scientific">Nocardioides thalensis</name>
    <dbReference type="NCBI Taxonomy" id="1914755"/>
    <lineage>
        <taxon>Bacteria</taxon>
        <taxon>Bacillati</taxon>
        <taxon>Actinomycetota</taxon>
        <taxon>Actinomycetes</taxon>
        <taxon>Propionibacteriales</taxon>
        <taxon>Nocardioidaceae</taxon>
        <taxon>Nocardioides</taxon>
    </lineage>
</organism>
<comment type="similarity">
    <text evidence="1 2">Belongs to the pirin family.</text>
</comment>
<sequence>MTVKVRRSNARFLDRNPGLLTRHAFAFGAHYDPEWASFGPMVCHDDHLLGTGRGFDEHPHSGLEIVTTVLSGELVHTDSTGTERTLGAGEVAVLSAGAGVRHSEMASTAGPARFVQVWLTPDDAERDPAYASAAVDAAPGAGLVPVAGADGPLPVGVAGAAYAVARLDAGETLTLPAAPRLHVYVASGALLRSSLAEPLHDGDAFLMTDEPAHEVAAGVPTDLLVWSLP</sequence>
<keyword evidence="5" id="KW-1185">Reference proteome</keyword>
<feature type="domain" description="Pirin N-terminal" evidence="3">
    <location>
        <begin position="16"/>
        <end position="119"/>
    </location>
</feature>
<reference evidence="4 5" key="1">
    <citation type="submission" date="2020-07" db="EMBL/GenBank/DDBJ databases">
        <title>Sequencing the genomes of 1000 actinobacteria strains.</title>
        <authorList>
            <person name="Klenk H.-P."/>
        </authorList>
    </citation>
    <scope>NUCLEOTIDE SEQUENCE [LARGE SCALE GENOMIC DNA]</scope>
    <source>
        <strain evidence="4 5">DSM 103833</strain>
    </source>
</reference>
<dbReference type="RefSeq" id="WP_179669751.1">
    <property type="nucleotide sequence ID" value="NZ_JACCFP010000001.1"/>
</dbReference>
<protein>
    <recommendedName>
        <fullName evidence="3">Pirin N-terminal domain-containing protein</fullName>
    </recommendedName>
</protein>
<evidence type="ECO:0000313" key="5">
    <source>
        <dbReference type="Proteomes" id="UP000530424"/>
    </source>
</evidence>
<dbReference type="Gene3D" id="2.60.120.10">
    <property type="entry name" value="Jelly Rolls"/>
    <property type="match status" value="1"/>
</dbReference>
<proteinExistence type="inferred from homology"/>
<dbReference type="Proteomes" id="UP000530424">
    <property type="component" value="Unassembled WGS sequence"/>
</dbReference>
<dbReference type="InterPro" id="IPR011051">
    <property type="entry name" value="RmlC_Cupin_sf"/>
</dbReference>
<evidence type="ECO:0000313" key="4">
    <source>
        <dbReference type="EMBL" id="NYJ03450.1"/>
    </source>
</evidence>
<dbReference type="PANTHER" id="PTHR43212:SF3">
    <property type="entry name" value="QUERCETIN 2,3-DIOXYGENASE"/>
    <property type="match status" value="1"/>
</dbReference>
<accession>A0A853C5V0</accession>
<dbReference type="PANTHER" id="PTHR43212">
    <property type="entry name" value="QUERCETIN 2,3-DIOXYGENASE"/>
    <property type="match status" value="1"/>
</dbReference>
<comment type="caution">
    <text evidence="4">The sequence shown here is derived from an EMBL/GenBank/DDBJ whole genome shotgun (WGS) entry which is preliminary data.</text>
</comment>
<dbReference type="InterPro" id="IPR012093">
    <property type="entry name" value="Pirin"/>
</dbReference>
<evidence type="ECO:0000259" key="3">
    <source>
        <dbReference type="Pfam" id="PF02678"/>
    </source>
</evidence>
<dbReference type="EMBL" id="JACCFP010000001">
    <property type="protein sequence ID" value="NYJ03450.1"/>
    <property type="molecule type" value="Genomic_DNA"/>
</dbReference>
<dbReference type="Pfam" id="PF02678">
    <property type="entry name" value="Pirin"/>
    <property type="match status" value="1"/>
</dbReference>
<evidence type="ECO:0000256" key="1">
    <source>
        <dbReference type="ARBA" id="ARBA00008416"/>
    </source>
</evidence>